<organism evidence="1">
    <name type="scientific">hot springs metagenome</name>
    <dbReference type="NCBI Taxonomy" id="433727"/>
    <lineage>
        <taxon>unclassified sequences</taxon>
        <taxon>metagenomes</taxon>
        <taxon>ecological metagenomes</taxon>
    </lineage>
</organism>
<dbReference type="EMBL" id="BLAB01000001">
    <property type="protein sequence ID" value="GER94267.1"/>
    <property type="molecule type" value="Genomic_DNA"/>
</dbReference>
<name>A0A5J4L673_9ZZZZ</name>
<reference evidence="1" key="1">
    <citation type="submission" date="2019-10" db="EMBL/GenBank/DDBJ databases">
        <title>Metagenomic sequencing of thiosulfate-disproportionating enrichment culture.</title>
        <authorList>
            <person name="Umezawa K."/>
            <person name="Kojima H."/>
            <person name="Fukui M."/>
        </authorList>
    </citation>
    <scope>NUCLEOTIDE SEQUENCE</scope>
    <source>
        <strain evidence="1">45J</strain>
    </source>
</reference>
<evidence type="ECO:0000313" key="1">
    <source>
        <dbReference type="EMBL" id="GER94267.1"/>
    </source>
</evidence>
<gene>
    <name evidence="1" type="ORF">A45J_2027</name>
</gene>
<proteinExistence type="predicted"/>
<comment type="caution">
    <text evidence="1">The sequence shown here is derived from an EMBL/GenBank/DDBJ whole genome shotgun (WGS) entry which is preliminary data.</text>
</comment>
<accession>A0A5J4L673</accession>
<sequence>MAKLNINNGFNFKLCFLILFFAFSIFIPYHAIGADKSQQFQFSKDSQIQQIKPKKPVRIKLHRNAKGDYSWELIGDNVDEVFQADRRLRKLLKVE</sequence>
<protein>
    <submittedName>
        <fullName evidence="1">Uncharacterized protein</fullName>
    </submittedName>
</protein>
<dbReference type="AlphaFoldDB" id="A0A5J4L673"/>